<comment type="caution">
    <text evidence="2">The sequence shown here is derived from an EMBL/GenBank/DDBJ whole genome shotgun (WGS) entry which is preliminary data.</text>
</comment>
<dbReference type="GO" id="GO:0016747">
    <property type="term" value="F:acyltransferase activity, transferring groups other than amino-acyl groups"/>
    <property type="evidence" value="ECO:0007669"/>
    <property type="project" value="InterPro"/>
</dbReference>
<reference evidence="2" key="1">
    <citation type="journal article" date="2014" name="Int. J. Syst. Evol. Microbiol.">
        <title>Complete genome sequence of Corynebacterium casei LMG S-19264T (=DSM 44701T), isolated from a smear-ripened cheese.</title>
        <authorList>
            <consortium name="US DOE Joint Genome Institute (JGI-PGF)"/>
            <person name="Walter F."/>
            <person name="Albersmeier A."/>
            <person name="Kalinowski J."/>
            <person name="Ruckert C."/>
        </authorList>
    </citation>
    <scope>NUCLEOTIDE SEQUENCE</scope>
    <source>
        <strain evidence="2">JCM 3276</strain>
    </source>
</reference>
<dbReference type="Gene3D" id="3.40.630.30">
    <property type="match status" value="1"/>
</dbReference>
<dbReference type="PROSITE" id="PS51186">
    <property type="entry name" value="GNAT"/>
    <property type="match status" value="1"/>
</dbReference>
<dbReference type="InterPro" id="IPR000182">
    <property type="entry name" value="GNAT_dom"/>
</dbReference>
<protein>
    <submittedName>
        <fullName evidence="2">N-acetyltransferase</fullName>
    </submittedName>
</protein>
<accession>A0A918L764</accession>
<evidence type="ECO:0000259" key="1">
    <source>
        <dbReference type="PROSITE" id="PS51186"/>
    </source>
</evidence>
<dbReference type="AlphaFoldDB" id="A0A918L764"/>
<dbReference type="Pfam" id="PF13302">
    <property type="entry name" value="Acetyltransf_3"/>
    <property type="match status" value="1"/>
</dbReference>
<gene>
    <name evidence="2" type="ORF">GCM10010171_06800</name>
</gene>
<sequence length="199" mass="22079">MDLQPTLVGEHVRLAPTTMADSPGLYAAGADRSVWAWLGKRYPESQADMDAQVAEAIADPTRFPFTQFAASGEIAGTTSYYEVDAKHRGIYIGHTWIGAPWQRTALNTEAKLLLMTHAFDTLGALRVGWHTDIRNERSQRAIERLGAQREGVLRHHRFRPDGTIRDTVVYSVTAEEWPAVRDGLAARLSAGSPLRRARA</sequence>
<evidence type="ECO:0000313" key="3">
    <source>
        <dbReference type="Proteomes" id="UP000660680"/>
    </source>
</evidence>
<dbReference type="RefSeq" id="WP_189210024.1">
    <property type="nucleotide sequence ID" value="NZ_BMRB01000001.1"/>
</dbReference>
<keyword evidence="3" id="KW-1185">Reference proteome</keyword>
<dbReference type="PANTHER" id="PTHR43610:SF1">
    <property type="entry name" value="N-ACETYLTRANSFERASE DOMAIN-CONTAINING PROTEIN"/>
    <property type="match status" value="1"/>
</dbReference>
<dbReference type="SUPFAM" id="SSF55729">
    <property type="entry name" value="Acyl-CoA N-acyltransferases (Nat)"/>
    <property type="match status" value="1"/>
</dbReference>
<dbReference type="Proteomes" id="UP000660680">
    <property type="component" value="Unassembled WGS sequence"/>
</dbReference>
<evidence type="ECO:0000313" key="2">
    <source>
        <dbReference type="EMBL" id="GGS17150.1"/>
    </source>
</evidence>
<proteinExistence type="predicted"/>
<dbReference type="PANTHER" id="PTHR43610">
    <property type="entry name" value="BLL6696 PROTEIN"/>
    <property type="match status" value="1"/>
</dbReference>
<name>A0A918L764_9PSEU</name>
<reference evidence="2" key="2">
    <citation type="submission" date="2020-09" db="EMBL/GenBank/DDBJ databases">
        <authorList>
            <person name="Sun Q."/>
            <person name="Ohkuma M."/>
        </authorList>
    </citation>
    <scope>NUCLEOTIDE SEQUENCE</scope>
    <source>
        <strain evidence="2">JCM 3276</strain>
    </source>
</reference>
<dbReference type="EMBL" id="BMRB01000001">
    <property type="protein sequence ID" value="GGS17150.1"/>
    <property type="molecule type" value="Genomic_DNA"/>
</dbReference>
<dbReference type="InterPro" id="IPR016181">
    <property type="entry name" value="Acyl_CoA_acyltransferase"/>
</dbReference>
<feature type="domain" description="N-acetyltransferase" evidence="1">
    <location>
        <begin position="12"/>
        <end position="175"/>
    </location>
</feature>
<organism evidence="2 3">
    <name type="scientific">Actinokineospora fastidiosa</name>
    <dbReference type="NCBI Taxonomy" id="1816"/>
    <lineage>
        <taxon>Bacteria</taxon>
        <taxon>Bacillati</taxon>
        <taxon>Actinomycetota</taxon>
        <taxon>Actinomycetes</taxon>
        <taxon>Pseudonocardiales</taxon>
        <taxon>Pseudonocardiaceae</taxon>
        <taxon>Actinokineospora</taxon>
    </lineage>
</organism>